<sequence>MRQPAGAVGTGGRGAQVPPLPPDAGGAPGANAAGRRWWWCAGERLRPLTCESFPGRAGPVQ</sequence>
<accession>Q1DCQ1</accession>
<dbReference type="Proteomes" id="UP000002402">
    <property type="component" value="Chromosome"/>
</dbReference>
<dbReference type="HOGENOM" id="CLU_2917801_0_0_7"/>
<gene>
    <name evidence="2" type="ordered locus">MXAN_1315</name>
</gene>
<evidence type="ECO:0000313" key="2">
    <source>
        <dbReference type="EMBL" id="ABF88678.1"/>
    </source>
</evidence>
<dbReference type="AlphaFoldDB" id="Q1DCQ1"/>
<feature type="compositionally biased region" description="Low complexity" evidence="1">
    <location>
        <begin position="23"/>
        <end position="32"/>
    </location>
</feature>
<keyword evidence="3" id="KW-1185">Reference proteome</keyword>
<proteinExistence type="predicted"/>
<dbReference type="STRING" id="246197.MXAN_1315"/>
<protein>
    <submittedName>
        <fullName evidence="2">Uncharacterized protein</fullName>
    </submittedName>
</protein>
<reference evidence="2 3" key="1">
    <citation type="journal article" date="2006" name="Proc. Natl. Acad. Sci. U.S.A.">
        <title>Evolution of sensory complexity recorded in a myxobacterial genome.</title>
        <authorList>
            <person name="Goldman B.S."/>
            <person name="Nierman W.C."/>
            <person name="Kaiser D."/>
            <person name="Slater S.C."/>
            <person name="Durkin A.S."/>
            <person name="Eisen J.A."/>
            <person name="Ronning C.M."/>
            <person name="Barbazuk W.B."/>
            <person name="Blanchard M."/>
            <person name="Field C."/>
            <person name="Halling C."/>
            <person name="Hinkle G."/>
            <person name="Iartchuk O."/>
            <person name="Kim H.S."/>
            <person name="Mackenzie C."/>
            <person name="Madupu R."/>
            <person name="Miller N."/>
            <person name="Shvartsbeyn A."/>
            <person name="Sullivan S.A."/>
            <person name="Vaudin M."/>
            <person name="Wiegand R."/>
            <person name="Kaplan H.B."/>
        </authorList>
    </citation>
    <scope>NUCLEOTIDE SEQUENCE [LARGE SCALE GENOMIC DNA]</scope>
    <source>
        <strain evidence="3">DK1622</strain>
    </source>
</reference>
<feature type="region of interest" description="Disordered" evidence="1">
    <location>
        <begin position="1"/>
        <end position="32"/>
    </location>
</feature>
<dbReference type="EMBL" id="CP000113">
    <property type="protein sequence ID" value="ABF88678.1"/>
    <property type="molecule type" value="Genomic_DNA"/>
</dbReference>
<dbReference type="EnsemblBacteria" id="ABF88678">
    <property type="protein sequence ID" value="ABF88678"/>
    <property type="gene ID" value="MXAN_1315"/>
</dbReference>
<evidence type="ECO:0000256" key="1">
    <source>
        <dbReference type="SAM" id="MobiDB-lite"/>
    </source>
</evidence>
<organism evidence="2 3">
    <name type="scientific">Myxococcus xanthus (strain DK1622)</name>
    <dbReference type="NCBI Taxonomy" id="246197"/>
    <lineage>
        <taxon>Bacteria</taxon>
        <taxon>Pseudomonadati</taxon>
        <taxon>Myxococcota</taxon>
        <taxon>Myxococcia</taxon>
        <taxon>Myxococcales</taxon>
        <taxon>Cystobacterineae</taxon>
        <taxon>Myxococcaceae</taxon>
        <taxon>Myxococcus</taxon>
    </lineage>
</organism>
<name>Q1DCQ1_MYXXD</name>
<evidence type="ECO:0000313" key="3">
    <source>
        <dbReference type="Proteomes" id="UP000002402"/>
    </source>
</evidence>
<dbReference type="KEGG" id="mxa:MXAN_1315"/>